<dbReference type="GO" id="GO:0003676">
    <property type="term" value="F:nucleic acid binding"/>
    <property type="evidence" value="ECO:0007669"/>
    <property type="project" value="InterPro"/>
</dbReference>
<dbReference type="SUPFAM" id="SSF57756">
    <property type="entry name" value="Retrovirus zinc finger-like domains"/>
    <property type="match status" value="1"/>
</dbReference>
<gene>
    <name evidence="3" type="ORF">FOC4_g10000003</name>
</gene>
<organism evidence="3 4">
    <name type="scientific">Fusarium oxysporum f. sp. cubense (strain race 4)</name>
    <name type="common">Panama disease fungus</name>
    <dbReference type="NCBI Taxonomy" id="2502994"/>
    <lineage>
        <taxon>Eukaryota</taxon>
        <taxon>Fungi</taxon>
        <taxon>Dikarya</taxon>
        <taxon>Ascomycota</taxon>
        <taxon>Pezizomycotina</taxon>
        <taxon>Sordariomycetes</taxon>
        <taxon>Hypocreomycetidae</taxon>
        <taxon>Hypocreales</taxon>
        <taxon>Nectriaceae</taxon>
        <taxon>Fusarium</taxon>
        <taxon>Fusarium oxysporum species complex</taxon>
    </lineage>
</organism>
<dbReference type="InterPro" id="IPR001878">
    <property type="entry name" value="Znf_CCHC"/>
</dbReference>
<dbReference type="PROSITE" id="PS50158">
    <property type="entry name" value="ZF_CCHC"/>
    <property type="match status" value="1"/>
</dbReference>
<sequence length="62" mass="6785">LTIGEALQAIDQRDVDMQVIAESSRSGGRERSQGPKVRQCSICGKTGHNARTCQEAIEVNRE</sequence>
<dbReference type="HOGENOM" id="CLU_206085_0_0_1"/>
<dbReference type="Proteomes" id="UP000016929">
    <property type="component" value="Unassembled WGS sequence"/>
</dbReference>
<keyword evidence="1" id="KW-0863">Zinc-finger</keyword>
<keyword evidence="1" id="KW-0862">Zinc</keyword>
<evidence type="ECO:0000259" key="2">
    <source>
        <dbReference type="PROSITE" id="PS50158"/>
    </source>
</evidence>
<keyword evidence="4" id="KW-1185">Reference proteome</keyword>
<reference evidence="4" key="2">
    <citation type="journal article" date="2014" name="PLoS ONE">
        <title>Genome and Transcriptome Analysis of the Fungal Pathogen Fusarium oxysporum f. sp. cubense Causing Banana Vascular Wilt Disease.</title>
        <authorList>
            <person name="Guo L."/>
            <person name="Han L."/>
            <person name="Yang L."/>
            <person name="Zeng H."/>
            <person name="Fan D."/>
            <person name="Zhu Y."/>
            <person name="Feng Y."/>
            <person name="Wang G."/>
            <person name="Peng C."/>
            <person name="Jiang X."/>
            <person name="Zhou D."/>
            <person name="Ni P."/>
            <person name="Liang C."/>
            <person name="Liu L."/>
            <person name="Wang J."/>
            <person name="Mao C."/>
            <person name="Fang X."/>
            <person name="Peng M."/>
            <person name="Huang J."/>
        </authorList>
    </citation>
    <scope>NUCLEOTIDE SEQUENCE [LARGE SCALE GENOMIC DNA]</scope>
    <source>
        <strain evidence="4">race 4</strain>
    </source>
</reference>
<dbReference type="AlphaFoldDB" id="N1RSS2"/>
<evidence type="ECO:0000256" key="1">
    <source>
        <dbReference type="PROSITE-ProRule" id="PRU00047"/>
    </source>
</evidence>
<keyword evidence="1" id="KW-0479">Metal-binding</keyword>
<dbReference type="GO" id="GO:0008270">
    <property type="term" value="F:zinc ion binding"/>
    <property type="evidence" value="ECO:0007669"/>
    <property type="project" value="UniProtKB-KW"/>
</dbReference>
<accession>N1RSS2</accession>
<dbReference type="InterPro" id="IPR036875">
    <property type="entry name" value="Znf_CCHC_sf"/>
</dbReference>
<proteinExistence type="predicted"/>
<evidence type="ECO:0000313" key="3">
    <source>
        <dbReference type="EMBL" id="EMT67207.1"/>
    </source>
</evidence>
<protein>
    <recommendedName>
        <fullName evidence="2">CCHC-type domain-containing protein</fullName>
    </recommendedName>
</protein>
<name>N1RSS2_FUSC4</name>
<reference evidence="4" key="1">
    <citation type="submission" date="2012-09" db="EMBL/GenBank/DDBJ databases">
        <title>Genome sequencing and comparative transcriptomics of race 1 and race 4 of banana pathogen: Fusarium oxysporum f. sp. cubense.</title>
        <authorList>
            <person name="Fang X."/>
            <person name="Huang J."/>
        </authorList>
    </citation>
    <scope>NUCLEOTIDE SEQUENCE [LARGE SCALE GENOMIC DNA]</scope>
    <source>
        <strain evidence="4">race 4</strain>
    </source>
</reference>
<evidence type="ECO:0000313" key="4">
    <source>
        <dbReference type="Proteomes" id="UP000016929"/>
    </source>
</evidence>
<feature type="domain" description="CCHC-type" evidence="2">
    <location>
        <begin position="40"/>
        <end position="55"/>
    </location>
</feature>
<dbReference type="EMBL" id="KB726834">
    <property type="protein sequence ID" value="EMT67207.1"/>
    <property type="molecule type" value="Genomic_DNA"/>
</dbReference>
<dbReference type="OrthoDB" id="5231586at2759"/>
<dbReference type="Gene3D" id="4.10.60.10">
    <property type="entry name" value="Zinc finger, CCHC-type"/>
    <property type="match status" value="1"/>
</dbReference>
<feature type="non-terminal residue" evidence="3">
    <location>
        <position position="1"/>
    </location>
</feature>